<sequence length="95" mass="10820">MQVNYLSLSLCFLDPDRLSAHIGANPHIRPISSDCLRACRSVLLGFILQIEKKHYEILVNKLLKTTCHLRKTEVTDLDYCTSSEGSETEADRRLD</sequence>
<dbReference type="EMBL" id="JAHRIQ010001447">
    <property type="protein sequence ID" value="MEQ2221452.1"/>
    <property type="molecule type" value="Genomic_DNA"/>
</dbReference>
<organism evidence="1 2">
    <name type="scientific">Ilyodon furcidens</name>
    <name type="common">goldbreast splitfin</name>
    <dbReference type="NCBI Taxonomy" id="33524"/>
    <lineage>
        <taxon>Eukaryota</taxon>
        <taxon>Metazoa</taxon>
        <taxon>Chordata</taxon>
        <taxon>Craniata</taxon>
        <taxon>Vertebrata</taxon>
        <taxon>Euteleostomi</taxon>
        <taxon>Actinopterygii</taxon>
        <taxon>Neopterygii</taxon>
        <taxon>Teleostei</taxon>
        <taxon>Neoteleostei</taxon>
        <taxon>Acanthomorphata</taxon>
        <taxon>Ovalentaria</taxon>
        <taxon>Atherinomorphae</taxon>
        <taxon>Cyprinodontiformes</taxon>
        <taxon>Goodeidae</taxon>
        <taxon>Ilyodon</taxon>
    </lineage>
</organism>
<evidence type="ECO:0000313" key="2">
    <source>
        <dbReference type="Proteomes" id="UP001482620"/>
    </source>
</evidence>
<comment type="caution">
    <text evidence="1">The sequence shown here is derived from an EMBL/GenBank/DDBJ whole genome shotgun (WGS) entry which is preliminary data.</text>
</comment>
<name>A0ABV0SQ07_9TELE</name>
<accession>A0ABV0SQ07</accession>
<proteinExistence type="predicted"/>
<reference evidence="1 2" key="1">
    <citation type="submission" date="2021-06" db="EMBL/GenBank/DDBJ databases">
        <authorList>
            <person name="Palmer J.M."/>
        </authorList>
    </citation>
    <scope>NUCLEOTIDE SEQUENCE [LARGE SCALE GENOMIC DNA]</scope>
    <source>
        <strain evidence="2">if_2019</strain>
        <tissue evidence="1">Muscle</tissue>
    </source>
</reference>
<evidence type="ECO:0000313" key="1">
    <source>
        <dbReference type="EMBL" id="MEQ2221452.1"/>
    </source>
</evidence>
<protein>
    <submittedName>
        <fullName evidence="1">Uncharacterized protein</fullName>
    </submittedName>
</protein>
<gene>
    <name evidence="1" type="ORF">ILYODFUR_016088</name>
</gene>
<keyword evidence="2" id="KW-1185">Reference proteome</keyword>
<dbReference type="Proteomes" id="UP001482620">
    <property type="component" value="Unassembled WGS sequence"/>
</dbReference>